<dbReference type="EMBL" id="VSIJ01000005">
    <property type="protein sequence ID" value="TXX67232.1"/>
    <property type="molecule type" value="Genomic_DNA"/>
</dbReference>
<evidence type="ECO:0000256" key="1">
    <source>
        <dbReference type="SAM" id="Phobius"/>
    </source>
</evidence>
<dbReference type="RefSeq" id="WP_148521367.1">
    <property type="nucleotide sequence ID" value="NZ_VSIJ01000005.1"/>
</dbReference>
<dbReference type="Proteomes" id="UP000323819">
    <property type="component" value="Unassembled WGS sequence"/>
</dbReference>
<reference evidence="2 3" key="1">
    <citation type="submission" date="2019-06" db="EMBL/GenBank/DDBJ databases">
        <title>Vibrio cholerae phylogeny based on whole-genome sequencing reveals genetic diversity and population strucutre.</title>
        <authorList>
            <person name="Zhiqiu Y."/>
            <person name="Bin L."/>
            <person name="Lingyan J."/>
        </authorList>
    </citation>
    <scope>NUCLEOTIDE SEQUENCE [LARGE SCALE GENOMIC DNA]</scope>
    <source>
        <strain evidence="2 3">N2814</strain>
    </source>
</reference>
<name>A0ABD7SR01_VIBCL</name>
<accession>A0ABD7SR01</accession>
<keyword evidence="1" id="KW-0472">Membrane</keyword>
<evidence type="ECO:0000313" key="2">
    <source>
        <dbReference type="EMBL" id="TXX67232.1"/>
    </source>
</evidence>
<gene>
    <name evidence="2" type="ORF">FXF03_01275</name>
</gene>
<proteinExistence type="predicted"/>
<organism evidence="2 3">
    <name type="scientific">Vibrio cholerae</name>
    <dbReference type="NCBI Taxonomy" id="666"/>
    <lineage>
        <taxon>Bacteria</taxon>
        <taxon>Pseudomonadati</taxon>
        <taxon>Pseudomonadota</taxon>
        <taxon>Gammaproteobacteria</taxon>
        <taxon>Vibrionales</taxon>
        <taxon>Vibrionaceae</taxon>
        <taxon>Vibrio</taxon>
    </lineage>
</organism>
<keyword evidence="1" id="KW-1133">Transmembrane helix</keyword>
<protein>
    <recommendedName>
        <fullName evidence="4">Pectinesterase inhibitor domain-containing protein</fullName>
    </recommendedName>
</protein>
<evidence type="ECO:0008006" key="4">
    <source>
        <dbReference type="Google" id="ProtNLM"/>
    </source>
</evidence>
<feature type="transmembrane region" description="Helical" evidence="1">
    <location>
        <begin position="23"/>
        <end position="42"/>
    </location>
</feature>
<evidence type="ECO:0000313" key="3">
    <source>
        <dbReference type="Proteomes" id="UP000323819"/>
    </source>
</evidence>
<keyword evidence="1" id="KW-0812">Transmembrane</keyword>
<sequence>METNKSCYEEKRYNFLLIMEKCFYGLLILLFFALIGLPFTGFGKNKQASIKELSNYTILFEQCLTQSNGNKLQCLSYLKTTTSDATYDAILSKLTDGNATEDKPIGF</sequence>
<comment type="caution">
    <text evidence="2">The sequence shown here is derived from an EMBL/GenBank/DDBJ whole genome shotgun (WGS) entry which is preliminary data.</text>
</comment>
<dbReference type="AlphaFoldDB" id="A0ABD7SR01"/>